<reference evidence="3" key="1">
    <citation type="submission" date="2021-02" db="EMBL/GenBank/DDBJ databases">
        <title>Comparative genomics reveals that relaxation of natural selection precedes convergent phenotypic evolution of cavefish.</title>
        <authorList>
            <person name="Peng Z."/>
        </authorList>
    </citation>
    <scope>NUCLEOTIDE SEQUENCE</scope>
    <source>
        <tissue evidence="3">Muscle</tissue>
    </source>
</reference>
<feature type="transmembrane region" description="Helical" evidence="2">
    <location>
        <begin position="58"/>
        <end position="82"/>
    </location>
</feature>
<evidence type="ECO:0000313" key="4">
    <source>
        <dbReference type="Proteomes" id="UP001059041"/>
    </source>
</evidence>
<evidence type="ECO:0000256" key="1">
    <source>
        <dbReference type="SAM" id="MobiDB-lite"/>
    </source>
</evidence>
<keyword evidence="3" id="KW-0675">Receptor</keyword>
<evidence type="ECO:0000313" key="3">
    <source>
        <dbReference type="EMBL" id="KAI7802579.1"/>
    </source>
</evidence>
<feature type="region of interest" description="Disordered" evidence="1">
    <location>
        <begin position="89"/>
        <end position="120"/>
    </location>
</feature>
<keyword evidence="2" id="KW-1133">Transmembrane helix</keyword>
<comment type="caution">
    <text evidence="3">The sequence shown here is derived from an EMBL/GenBank/DDBJ whole genome shotgun (WGS) entry which is preliminary data.</text>
</comment>
<dbReference type="EMBL" id="JAFHDT010000012">
    <property type="protein sequence ID" value="KAI7802579.1"/>
    <property type="molecule type" value="Genomic_DNA"/>
</dbReference>
<keyword evidence="2" id="KW-0812">Transmembrane</keyword>
<dbReference type="Proteomes" id="UP001059041">
    <property type="component" value="Linkage Group LG12"/>
</dbReference>
<sequence length="222" mass="24111">MPVMVIDCYPAGRDLVQRESAMRTKAVGGRKTPLGQNLRPVSGDSHEKPMAQGPPGGIFGIMGVVVVAGLIVGVVATICMIYRRGQKPRTETDNDLTDLPPAHKPAPPPPKKKSSDMKGDLTSDEIQVVHLDKEDEIQKIPLQPPYYDMAQSETTAFTDKPISAYIGMQPAFLSLLNSSIIKHTVKHILFTLSLSLSRKSQESQTPPEHTAPGVSHSLKTLI</sequence>
<proteinExistence type="predicted"/>
<name>A0A9W7WK51_TRIRA</name>
<accession>A0A9W7WK51</accession>
<gene>
    <name evidence="3" type="ORF">IRJ41_014118</name>
</gene>
<feature type="region of interest" description="Disordered" evidence="1">
    <location>
        <begin position="23"/>
        <end position="51"/>
    </location>
</feature>
<keyword evidence="2" id="KW-0472">Membrane</keyword>
<feature type="region of interest" description="Disordered" evidence="1">
    <location>
        <begin position="201"/>
        <end position="222"/>
    </location>
</feature>
<keyword evidence="4" id="KW-1185">Reference proteome</keyword>
<protein>
    <submittedName>
        <fullName evidence="3">Poliovirus receptor-related protein 1-like</fullName>
    </submittedName>
</protein>
<organism evidence="3 4">
    <name type="scientific">Triplophysa rosa</name>
    <name type="common">Cave loach</name>
    <dbReference type="NCBI Taxonomy" id="992332"/>
    <lineage>
        <taxon>Eukaryota</taxon>
        <taxon>Metazoa</taxon>
        <taxon>Chordata</taxon>
        <taxon>Craniata</taxon>
        <taxon>Vertebrata</taxon>
        <taxon>Euteleostomi</taxon>
        <taxon>Actinopterygii</taxon>
        <taxon>Neopterygii</taxon>
        <taxon>Teleostei</taxon>
        <taxon>Ostariophysi</taxon>
        <taxon>Cypriniformes</taxon>
        <taxon>Nemacheilidae</taxon>
        <taxon>Triplophysa</taxon>
    </lineage>
</organism>
<dbReference type="AlphaFoldDB" id="A0A9W7WK51"/>
<evidence type="ECO:0000256" key="2">
    <source>
        <dbReference type="SAM" id="Phobius"/>
    </source>
</evidence>